<evidence type="ECO:0000313" key="10">
    <source>
        <dbReference type="Proteomes" id="UP000255423"/>
    </source>
</evidence>
<dbReference type="PANTHER" id="PTHR21299">
    <property type="entry name" value="CYTIDYLATE KINASE/PANTOATE-BETA-ALANINE LIGASE"/>
    <property type="match status" value="1"/>
</dbReference>
<sequence length="283" mass="31163">MQIIKSIDSLRQTLAPLAKEGKRIGLVPTMGALHEGHGALIKASVSECDVTVVSVFLNPIQFGKNEDLDKYPKRLEADAKLAESIGADYVFAPSVAEMYPDGDPMTLVRDEALEGMYCGAYRPGHFRGVLTVVSKLFLISGANDAYFGEKDYQQVFLIERMVKDLNFNIKIHRVKIVREESGLARSSRNEYLTQEEREQALGIYSGLKAAKAAYEAGERSVSKIRDIVVKSIVAARGVVQYVEVANQKNLQKCNGALAAEDKAVILAAAFFGKTRLIDNMELN</sequence>
<gene>
    <name evidence="8" type="primary">panC</name>
    <name evidence="9" type="ORF">SAMN05661053_0971</name>
</gene>
<dbReference type="HAMAP" id="MF_00158">
    <property type="entry name" value="PanC"/>
    <property type="match status" value="1"/>
</dbReference>
<evidence type="ECO:0000256" key="8">
    <source>
        <dbReference type="HAMAP-Rule" id="MF_00158"/>
    </source>
</evidence>
<dbReference type="CDD" id="cd00560">
    <property type="entry name" value="PanC"/>
    <property type="match status" value="1"/>
</dbReference>
<feature type="binding site" evidence="8">
    <location>
        <position position="61"/>
    </location>
    <ligand>
        <name>(R)-pantoate</name>
        <dbReference type="ChEBI" id="CHEBI:15980"/>
    </ligand>
</feature>
<dbReference type="NCBIfam" id="TIGR00018">
    <property type="entry name" value="panC"/>
    <property type="match status" value="1"/>
</dbReference>
<evidence type="ECO:0000256" key="1">
    <source>
        <dbReference type="ARBA" id="ARBA00004990"/>
    </source>
</evidence>
<dbReference type="Proteomes" id="UP000255423">
    <property type="component" value="Unassembled WGS sequence"/>
</dbReference>
<evidence type="ECO:0000256" key="6">
    <source>
        <dbReference type="ARBA" id="ARBA00022840"/>
    </source>
</evidence>
<feature type="binding site" evidence="8">
    <location>
        <position position="61"/>
    </location>
    <ligand>
        <name>beta-alanine</name>
        <dbReference type="ChEBI" id="CHEBI:57966"/>
    </ligand>
</feature>
<dbReference type="SUPFAM" id="SSF52374">
    <property type="entry name" value="Nucleotidylyl transferase"/>
    <property type="match status" value="1"/>
</dbReference>
<dbReference type="InterPro" id="IPR003721">
    <property type="entry name" value="Pantoate_ligase"/>
</dbReference>
<dbReference type="RefSeq" id="WP_088630331.1">
    <property type="nucleotide sequence ID" value="NZ_UHJL01000001.1"/>
</dbReference>
<keyword evidence="6 8" id="KW-0067">ATP-binding</keyword>
<reference evidence="9 10" key="1">
    <citation type="submission" date="2017-08" db="EMBL/GenBank/DDBJ databases">
        <authorList>
            <person name="de Groot N.N."/>
        </authorList>
    </citation>
    <scope>NUCLEOTIDE SEQUENCE [LARGE SCALE GENOMIC DNA]</scope>
    <source>
        <strain evidence="9 10">HM2</strain>
    </source>
</reference>
<feature type="binding site" evidence="8">
    <location>
        <position position="154"/>
    </location>
    <ligand>
        <name>(R)-pantoate</name>
        <dbReference type="ChEBI" id="CHEBI:15980"/>
    </ligand>
</feature>
<dbReference type="AlphaFoldDB" id="A0A380RVZ2"/>
<evidence type="ECO:0000256" key="3">
    <source>
        <dbReference type="ARBA" id="ARBA00022598"/>
    </source>
</evidence>
<evidence type="ECO:0000256" key="4">
    <source>
        <dbReference type="ARBA" id="ARBA00022655"/>
    </source>
</evidence>
<evidence type="ECO:0000256" key="2">
    <source>
        <dbReference type="ARBA" id="ARBA00009256"/>
    </source>
</evidence>
<comment type="subcellular location">
    <subcellularLocation>
        <location evidence="8">Cytoplasm</location>
    </subcellularLocation>
</comment>
<dbReference type="GO" id="GO:0015940">
    <property type="term" value="P:pantothenate biosynthetic process"/>
    <property type="evidence" value="ECO:0007669"/>
    <property type="project" value="UniProtKB-UniRule"/>
</dbReference>
<comment type="miscellaneous">
    <text evidence="8">The reaction proceeds by a bi uni uni bi ping pong mechanism.</text>
</comment>
<dbReference type="EC" id="6.3.2.1" evidence="8"/>
<name>A0A380RVZ2_FIBSU</name>
<dbReference type="Gene3D" id="3.30.1300.10">
    <property type="entry name" value="Pantoate-beta-alanine ligase, C-terminal domain"/>
    <property type="match status" value="1"/>
</dbReference>
<dbReference type="GO" id="GO:0005524">
    <property type="term" value="F:ATP binding"/>
    <property type="evidence" value="ECO:0007669"/>
    <property type="project" value="UniProtKB-KW"/>
</dbReference>
<dbReference type="InterPro" id="IPR042176">
    <property type="entry name" value="Pantoate_ligase_C"/>
</dbReference>
<proteinExistence type="inferred from homology"/>
<dbReference type="GO" id="GO:0004592">
    <property type="term" value="F:pantoate-beta-alanine ligase activity"/>
    <property type="evidence" value="ECO:0007669"/>
    <property type="project" value="UniProtKB-UniRule"/>
</dbReference>
<comment type="subunit">
    <text evidence="8">Homodimer.</text>
</comment>
<comment type="function">
    <text evidence="8">Catalyzes the condensation of pantoate with beta-alanine in an ATP-dependent reaction via a pantoyl-adenylate intermediate.</text>
</comment>
<comment type="pathway">
    <text evidence="1 8">Cofactor biosynthesis; (R)-pantothenate biosynthesis; (R)-pantothenate from (R)-pantoate and beta-alanine: step 1/1.</text>
</comment>
<evidence type="ECO:0000256" key="5">
    <source>
        <dbReference type="ARBA" id="ARBA00022741"/>
    </source>
</evidence>
<dbReference type="GO" id="GO:0005829">
    <property type="term" value="C:cytosol"/>
    <property type="evidence" value="ECO:0007669"/>
    <property type="project" value="TreeGrafter"/>
</dbReference>
<dbReference type="EMBL" id="UHJL01000001">
    <property type="protein sequence ID" value="SUQ19730.1"/>
    <property type="molecule type" value="Genomic_DNA"/>
</dbReference>
<feature type="binding site" evidence="8">
    <location>
        <begin position="30"/>
        <end position="37"/>
    </location>
    <ligand>
        <name>ATP</name>
        <dbReference type="ChEBI" id="CHEBI:30616"/>
    </ligand>
</feature>
<evidence type="ECO:0000256" key="7">
    <source>
        <dbReference type="ARBA" id="ARBA00048258"/>
    </source>
</evidence>
<dbReference type="UniPathway" id="UPA00028">
    <property type="reaction ID" value="UER00005"/>
</dbReference>
<keyword evidence="8" id="KW-0963">Cytoplasm</keyword>
<protein>
    <recommendedName>
        <fullName evidence="8">Pantothenate synthetase</fullName>
        <shortName evidence="8">PS</shortName>
        <ecNumber evidence="8">6.3.2.1</ecNumber>
    </recommendedName>
    <alternativeName>
        <fullName evidence="8">Pantoate--beta-alanine ligase</fullName>
    </alternativeName>
    <alternativeName>
        <fullName evidence="8">Pantoate-activating enzyme</fullName>
    </alternativeName>
</protein>
<keyword evidence="4 8" id="KW-0566">Pantothenate biosynthesis</keyword>
<feature type="binding site" evidence="8">
    <location>
        <position position="177"/>
    </location>
    <ligand>
        <name>ATP</name>
        <dbReference type="ChEBI" id="CHEBI:30616"/>
    </ligand>
</feature>
<dbReference type="FunFam" id="3.30.1300.10:FF:000001">
    <property type="entry name" value="Pantothenate synthetase"/>
    <property type="match status" value="1"/>
</dbReference>
<feature type="active site" description="Proton donor" evidence="8">
    <location>
        <position position="37"/>
    </location>
</feature>
<comment type="similarity">
    <text evidence="2 8">Belongs to the pantothenate synthetase family.</text>
</comment>
<accession>A0A380RVZ2</accession>
<dbReference type="InterPro" id="IPR014729">
    <property type="entry name" value="Rossmann-like_a/b/a_fold"/>
</dbReference>
<feature type="binding site" evidence="8">
    <location>
        <begin position="185"/>
        <end position="188"/>
    </location>
    <ligand>
        <name>ATP</name>
        <dbReference type="ChEBI" id="CHEBI:30616"/>
    </ligand>
</feature>
<comment type="catalytic activity">
    <reaction evidence="7 8">
        <text>(R)-pantoate + beta-alanine + ATP = (R)-pantothenate + AMP + diphosphate + H(+)</text>
        <dbReference type="Rhea" id="RHEA:10912"/>
        <dbReference type="ChEBI" id="CHEBI:15378"/>
        <dbReference type="ChEBI" id="CHEBI:15980"/>
        <dbReference type="ChEBI" id="CHEBI:29032"/>
        <dbReference type="ChEBI" id="CHEBI:30616"/>
        <dbReference type="ChEBI" id="CHEBI:33019"/>
        <dbReference type="ChEBI" id="CHEBI:57966"/>
        <dbReference type="ChEBI" id="CHEBI:456215"/>
        <dbReference type="EC" id="6.3.2.1"/>
    </reaction>
</comment>
<organism evidence="9 10">
    <name type="scientific">Fibrobacter succinogenes</name>
    <name type="common">Bacteroides succinogenes</name>
    <dbReference type="NCBI Taxonomy" id="833"/>
    <lineage>
        <taxon>Bacteria</taxon>
        <taxon>Pseudomonadati</taxon>
        <taxon>Fibrobacterota</taxon>
        <taxon>Fibrobacteria</taxon>
        <taxon>Fibrobacterales</taxon>
        <taxon>Fibrobacteraceae</taxon>
        <taxon>Fibrobacter</taxon>
    </lineage>
</organism>
<keyword evidence="5 8" id="KW-0547">Nucleotide-binding</keyword>
<dbReference type="Pfam" id="PF02569">
    <property type="entry name" value="Pantoate_ligase"/>
    <property type="match status" value="1"/>
</dbReference>
<feature type="binding site" evidence="8">
    <location>
        <begin position="148"/>
        <end position="151"/>
    </location>
    <ligand>
        <name>ATP</name>
        <dbReference type="ChEBI" id="CHEBI:30616"/>
    </ligand>
</feature>
<keyword evidence="3 8" id="KW-0436">Ligase</keyword>
<dbReference type="Gene3D" id="3.40.50.620">
    <property type="entry name" value="HUPs"/>
    <property type="match status" value="1"/>
</dbReference>
<dbReference type="PANTHER" id="PTHR21299:SF1">
    <property type="entry name" value="PANTOATE--BETA-ALANINE LIGASE"/>
    <property type="match status" value="1"/>
</dbReference>
<dbReference type="FunFam" id="3.40.50.620:FF:000013">
    <property type="entry name" value="Pantothenate synthetase"/>
    <property type="match status" value="1"/>
</dbReference>
<evidence type="ECO:0000313" key="9">
    <source>
        <dbReference type="EMBL" id="SUQ19730.1"/>
    </source>
</evidence>